<feature type="region of interest" description="Disordered" evidence="2">
    <location>
        <begin position="90"/>
        <end position="149"/>
    </location>
</feature>
<dbReference type="InterPro" id="IPR036318">
    <property type="entry name" value="FAD-bd_PCMH-like_sf"/>
</dbReference>
<dbReference type="EMBL" id="CP001964">
    <property type="protein sequence ID" value="ADG76361.1"/>
    <property type="molecule type" value="Genomic_DNA"/>
</dbReference>
<dbReference type="HOGENOM" id="CLU_942302_0_0_11"/>
<dbReference type="InterPro" id="IPR016166">
    <property type="entry name" value="FAD-bd_PCMH"/>
</dbReference>
<dbReference type="InterPro" id="IPR016167">
    <property type="entry name" value="FAD-bd_PCMH_sub1"/>
</dbReference>
<sequence>MFLPLPTDAVTLTHARPAPGPVDAAARCSTVPPALAALAEELVETVPVRLTTTSTAPGAATGAARRPVLVARPRTSHEVAQVVRAARAHGVPVAVPTDERRAGAPQDPAADTPQSPAVDTPRDPAGTPNVDPQPDVDLPAGADLPADAGLPADADVQGLDSVVLVSTQGLTAVTVLPVLARAHVGVGARWRDLLAATAHYGLVPLAGLPTGVEPVAAASGRGRPRAALPRVPEDARVTDVLTPHGVRAVSVVTGAGALRRVAPTDRDVLAGSVTTRGARGVVVAVELDLVERPAP</sequence>
<evidence type="ECO:0000259" key="3">
    <source>
        <dbReference type="PROSITE" id="PS51387"/>
    </source>
</evidence>
<name>D5UCX6_CELFN</name>
<reference evidence="4 5" key="1">
    <citation type="journal article" date="2010" name="Stand. Genomic Sci.">
        <title>Complete genome sequence of Cellulomonas flavigena type strain (134).</title>
        <authorList>
            <person name="Abt B."/>
            <person name="Foster B."/>
            <person name="Lapidus A."/>
            <person name="Clum A."/>
            <person name="Sun H."/>
            <person name="Pukall R."/>
            <person name="Lucas S."/>
            <person name="Glavina Del Rio T."/>
            <person name="Nolan M."/>
            <person name="Tice H."/>
            <person name="Cheng J.F."/>
            <person name="Pitluck S."/>
            <person name="Liolios K."/>
            <person name="Ivanova N."/>
            <person name="Mavromatis K."/>
            <person name="Ovchinnikova G."/>
            <person name="Pati A."/>
            <person name="Goodwin L."/>
            <person name="Chen A."/>
            <person name="Palaniappan K."/>
            <person name="Land M."/>
            <person name="Hauser L."/>
            <person name="Chang Y.J."/>
            <person name="Jeffries C.D."/>
            <person name="Rohde M."/>
            <person name="Goker M."/>
            <person name="Woyke T."/>
            <person name="Bristow J."/>
            <person name="Eisen J.A."/>
            <person name="Markowitz V."/>
            <person name="Hugenholtz P."/>
            <person name="Kyrpides N.C."/>
            <person name="Klenk H.P."/>
        </authorList>
    </citation>
    <scope>NUCLEOTIDE SEQUENCE [LARGE SCALE GENOMIC DNA]</scope>
    <source>
        <strain evidence="5">ATCC 482 / DSM 20109 / BCRC 11376 / JCM 18109 / NBRC 3775 / NCIMB 8073 / NRS 134</strain>
    </source>
</reference>
<dbReference type="OrthoDB" id="9775082at2"/>
<keyword evidence="5" id="KW-1185">Reference proteome</keyword>
<organism evidence="4 5">
    <name type="scientific">Cellulomonas flavigena (strain ATCC 482 / DSM 20109 / BCRC 11376 / JCM 18109 / NBRC 3775 / NCIMB 8073 / NRS 134)</name>
    <dbReference type="NCBI Taxonomy" id="446466"/>
    <lineage>
        <taxon>Bacteria</taxon>
        <taxon>Bacillati</taxon>
        <taxon>Actinomycetota</taxon>
        <taxon>Actinomycetes</taxon>
        <taxon>Micrococcales</taxon>
        <taxon>Cellulomonadaceae</taxon>
        <taxon>Cellulomonas</taxon>
    </lineage>
</organism>
<dbReference type="STRING" id="446466.Cfla_3487"/>
<dbReference type="GO" id="GO:0016491">
    <property type="term" value="F:oxidoreductase activity"/>
    <property type="evidence" value="ECO:0007669"/>
    <property type="project" value="UniProtKB-KW"/>
</dbReference>
<dbReference type="AlphaFoldDB" id="D5UCX6"/>
<dbReference type="KEGG" id="cfl:Cfla_3487"/>
<dbReference type="RefSeq" id="WP_013118689.1">
    <property type="nucleotide sequence ID" value="NC_014151.1"/>
</dbReference>
<evidence type="ECO:0000313" key="5">
    <source>
        <dbReference type="Proteomes" id="UP000000849"/>
    </source>
</evidence>
<gene>
    <name evidence="4" type="ordered locus">Cfla_3487</name>
</gene>
<feature type="domain" description="FAD-binding PCMH-type" evidence="3">
    <location>
        <begin position="63"/>
        <end position="292"/>
    </location>
</feature>
<feature type="compositionally biased region" description="Low complexity" evidence="2">
    <location>
        <begin position="135"/>
        <end position="149"/>
    </location>
</feature>
<dbReference type="PROSITE" id="PS51387">
    <property type="entry name" value="FAD_PCMH"/>
    <property type="match status" value="1"/>
</dbReference>
<dbReference type="Proteomes" id="UP000000849">
    <property type="component" value="Chromosome"/>
</dbReference>
<proteinExistence type="predicted"/>
<evidence type="ECO:0000256" key="2">
    <source>
        <dbReference type="SAM" id="MobiDB-lite"/>
    </source>
</evidence>
<dbReference type="GO" id="GO:0071949">
    <property type="term" value="F:FAD binding"/>
    <property type="evidence" value="ECO:0007669"/>
    <property type="project" value="InterPro"/>
</dbReference>
<dbReference type="SUPFAM" id="SSF56176">
    <property type="entry name" value="FAD-binding/transporter-associated domain-like"/>
    <property type="match status" value="1"/>
</dbReference>
<dbReference type="Gene3D" id="3.30.43.10">
    <property type="entry name" value="Uridine Diphospho-n-acetylenolpyruvylglucosamine Reductase, domain 2"/>
    <property type="match status" value="1"/>
</dbReference>
<evidence type="ECO:0000256" key="1">
    <source>
        <dbReference type="ARBA" id="ARBA00023002"/>
    </source>
</evidence>
<keyword evidence="1" id="KW-0560">Oxidoreductase</keyword>
<accession>D5UCX6</accession>
<evidence type="ECO:0000313" key="4">
    <source>
        <dbReference type="EMBL" id="ADG76361.1"/>
    </source>
</evidence>
<protein>
    <submittedName>
        <fullName evidence="4">FAD linked oxidase domain protein</fullName>
    </submittedName>
</protein>